<keyword evidence="4 5" id="KW-0472">Membrane</keyword>
<name>A0A485M1W2_9ZZZZ</name>
<evidence type="ECO:0000259" key="6">
    <source>
        <dbReference type="Pfam" id="PF04932"/>
    </source>
</evidence>
<organism evidence="7">
    <name type="scientific">anaerobic digester metagenome</name>
    <dbReference type="NCBI Taxonomy" id="1263854"/>
    <lineage>
        <taxon>unclassified sequences</taxon>
        <taxon>metagenomes</taxon>
        <taxon>ecological metagenomes</taxon>
    </lineage>
</organism>
<keyword evidence="3 5" id="KW-1133">Transmembrane helix</keyword>
<dbReference type="Pfam" id="PF04932">
    <property type="entry name" value="Wzy_C"/>
    <property type="match status" value="1"/>
</dbReference>
<dbReference type="InterPro" id="IPR051533">
    <property type="entry name" value="WaaL-like"/>
</dbReference>
<evidence type="ECO:0000313" key="7">
    <source>
        <dbReference type="EMBL" id="VFU14785.1"/>
    </source>
</evidence>
<dbReference type="AlphaFoldDB" id="A0A485M1W2"/>
<reference evidence="7" key="1">
    <citation type="submission" date="2019-03" db="EMBL/GenBank/DDBJ databases">
        <authorList>
            <person name="Hao L."/>
        </authorList>
    </citation>
    <scope>NUCLEOTIDE SEQUENCE</scope>
</reference>
<dbReference type="PANTHER" id="PTHR37422:SF13">
    <property type="entry name" value="LIPOPOLYSACCHARIDE BIOSYNTHESIS PROTEIN PA4999-RELATED"/>
    <property type="match status" value="1"/>
</dbReference>
<accession>A0A485M1W2</accession>
<evidence type="ECO:0000256" key="4">
    <source>
        <dbReference type="ARBA" id="ARBA00023136"/>
    </source>
</evidence>
<feature type="domain" description="O-antigen ligase-related" evidence="6">
    <location>
        <begin position="11"/>
        <end position="76"/>
    </location>
</feature>
<evidence type="ECO:0000256" key="5">
    <source>
        <dbReference type="SAM" id="Phobius"/>
    </source>
</evidence>
<protein>
    <recommendedName>
        <fullName evidence="6">O-antigen ligase-related domain-containing protein</fullName>
    </recommendedName>
</protein>
<evidence type="ECO:0000256" key="1">
    <source>
        <dbReference type="ARBA" id="ARBA00004141"/>
    </source>
</evidence>
<dbReference type="EMBL" id="CAADRN010000187">
    <property type="protein sequence ID" value="VFU14785.1"/>
    <property type="molecule type" value="Genomic_DNA"/>
</dbReference>
<sequence>MKALAEEIRLRNATERLYFYQDAIKMFKERPILGWGGGDWEEAYRAYQSYLYYSNQVHSHYFQIMVEAGLVGLMAILYLVQLFAAYTPSLPRG</sequence>
<proteinExistence type="predicted"/>
<dbReference type="GO" id="GO:0016020">
    <property type="term" value="C:membrane"/>
    <property type="evidence" value="ECO:0007669"/>
    <property type="project" value="UniProtKB-SubCell"/>
</dbReference>
<dbReference type="PANTHER" id="PTHR37422">
    <property type="entry name" value="TEICHURONIC ACID BIOSYNTHESIS PROTEIN TUAE"/>
    <property type="match status" value="1"/>
</dbReference>
<gene>
    <name evidence="7" type="ORF">SCFA_2670002</name>
</gene>
<keyword evidence="2 5" id="KW-0812">Transmembrane</keyword>
<dbReference type="InterPro" id="IPR007016">
    <property type="entry name" value="O-antigen_ligase-rel_domated"/>
</dbReference>
<evidence type="ECO:0000256" key="3">
    <source>
        <dbReference type="ARBA" id="ARBA00022989"/>
    </source>
</evidence>
<comment type="subcellular location">
    <subcellularLocation>
        <location evidence="1">Membrane</location>
        <topology evidence="1">Multi-pass membrane protein</topology>
    </subcellularLocation>
</comment>
<evidence type="ECO:0000256" key="2">
    <source>
        <dbReference type="ARBA" id="ARBA00022692"/>
    </source>
</evidence>
<feature type="transmembrane region" description="Helical" evidence="5">
    <location>
        <begin position="64"/>
        <end position="86"/>
    </location>
</feature>